<dbReference type="InterPro" id="IPR003856">
    <property type="entry name" value="LPS_length_determ_N"/>
</dbReference>
<dbReference type="AlphaFoldDB" id="A0A1V3GCQ6"/>
<dbReference type="RefSeq" id="WP_077360382.1">
    <property type="nucleotide sequence ID" value="NZ_MQMF01000001.1"/>
</dbReference>
<evidence type="ECO:0000256" key="6">
    <source>
        <dbReference type="ARBA" id="ARBA00023136"/>
    </source>
</evidence>
<comment type="caution">
    <text evidence="9">The sequence shown here is derived from an EMBL/GenBank/DDBJ whole genome shotgun (WGS) entry which is preliminary data.</text>
</comment>
<dbReference type="EMBL" id="MQMF01000001">
    <property type="protein sequence ID" value="OOE14597.1"/>
    <property type="molecule type" value="Genomic_DNA"/>
</dbReference>
<evidence type="ECO:0000256" key="2">
    <source>
        <dbReference type="ARBA" id="ARBA00006683"/>
    </source>
</evidence>
<keyword evidence="5 7" id="KW-1133">Transmembrane helix</keyword>
<protein>
    <recommendedName>
        <fullName evidence="8">Polysaccharide chain length determinant N-terminal domain-containing protein</fullName>
    </recommendedName>
</protein>
<feature type="transmembrane region" description="Helical" evidence="7">
    <location>
        <begin position="32"/>
        <end position="49"/>
    </location>
</feature>
<name>A0A1V3GCQ6_9BACL</name>
<reference evidence="9 10" key="1">
    <citation type="submission" date="2016-11" db="EMBL/GenBank/DDBJ databases">
        <authorList>
            <person name="Jaros S."/>
            <person name="Januszkiewicz K."/>
            <person name="Wedrychowicz H."/>
        </authorList>
    </citation>
    <scope>NUCLEOTIDE SEQUENCE [LARGE SCALE GENOMIC DNA]</scope>
    <source>
        <strain evidence="9 10">Con a/3</strain>
    </source>
</reference>
<dbReference type="PANTHER" id="PTHR32309:SF31">
    <property type="entry name" value="CAPSULAR EXOPOLYSACCHARIDE FAMILY"/>
    <property type="match status" value="1"/>
</dbReference>
<dbReference type="Pfam" id="PF02706">
    <property type="entry name" value="Wzz"/>
    <property type="match status" value="1"/>
</dbReference>
<evidence type="ECO:0000256" key="7">
    <source>
        <dbReference type="SAM" id="Phobius"/>
    </source>
</evidence>
<dbReference type="Proteomes" id="UP000188597">
    <property type="component" value="Unassembled WGS sequence"/>
</dbReference>
<evidence type="ECO:0000256" key="1">
    <source>
        <dbReference type="ARBA" id="ARBA00004651"/>
    </source>
</evidence>
<feature type="transmembrane region" description="Helical" evidence="7">
    <location>
        <begin position="171"/>
        <end position="192"/>
    </location>
</feature>
<evidence type="ECO:0000256" key="5">
    <source>
        <dbReference type="ARBA" id="ARBA00022989"/>
    </source>
</evidence>
<evidence type="ECO:0000256" key="4">
    <source>
        <dbReference type="ARBA" id="ARBA00022692"/>
    </source>
</evidence>
<sequence>MTDQNRKNFNLKKTTVKEIDLKEIFKILKRRIGIIILTTIVITILGVLYNKYTTTYLYQSSTRVLIAATAEEMKTLVVMMEDPVIMEKVIRETGIRTSPEGLASQISVNIIGNSQVVLLSAVDRNPQIAALIANKTAKVFQEEIEKILNFKHVKLLKEAKENPNPINDNDIRFLIISILIGFGLGIGLVFFLNSLDETVKNDEEIEDLIGLPVIGNISKITKKNLKKDDNIHEDVKVRGETVGIQ</sequence>
<organism evidence="9 10">
    <name type="scientific">Fictibacillus arsenicus</name>
    <dbReference type="NCBI Taxonomy" id="255247"/>
    <lineage>
        <taxon>Bacteria</taxon>
        <taxon>Bacillati</taxon>
        <taxon>Bacillota</taxon>
        <taxon>Bacilli</taxon>
        <taxon>Bacillales</taxon>
        <taxon>Fictibacillaceae</taxon>
        <taxon>Fictibacillus</taxon>
    </lineage>
</organism>
<comment type="similarity">
    <text evidence="2">Belongs to the CpsC/CapA family.</text>
</comment>
<feature type="domain" description="Polysaccharide chain length determinant N-terminal" evidence="8">
    <location>
        <begin position="18"/>
        <end position="76"/>
    </location>
</feature>
<keyword evidence="4 7" id="KW-0812">Transmembrane</keyword>
<dbReference type="GO" id="GO:0005886">
    <property type="term" value="C:plasma membrane"/>
    <property type="evidence" value="ECO:0007669"/>
    <property type="project" value="UniProtKB-SubCell"/>
</dbReference>
<dbReference type="PANTHER" id="PTHR32309">
    <property type="entry name" value="TYROSINE-PROTEIN KINASE"/>
    <property type="match status" value="1"/>
</dbReference>
<dbReference type="OrthoDB" id="2365115at2"/>
<evidence type="ECO:0000259" key="8">
    <source>
        <dbReference type="Pfam" id="PF02706"/>
    </source>
</evidence>
<comment type="subcellular location">
    <subcellularLocation>
        <location evidence="1">Cell membrane</location>
        <topology evidence="1">Multi-pass membrane protein</topology>
    </subcellularLocation>
</comment>
<keyword evidence="6 7" id="KW-0472">Membrane</keyword>
<keyword evidence="3" id="KW-1003">Cell membrane</keyword>
<proteinExistence type="inferred from homology"/>
<evidence type="ECO:0000313" key="9">
    <source>
        <dbReference type="EMBL" id="OOE14597.1"/>
    </source>
</evidence>
<evidence type="ECO:0000313" key="10">
    <source>
        <dbReference type="Proteomes" id="UP000188597"/>
    </source>
</evidence>
<dbReference type="InterPro" id="IPR050445">
    <property type="entry name" value="Bact_polysacc_biosynth/exp"/>
</dbReference>
<gene>
    <name evidence="9" type="ORF">UN64_05245</name>
</gene>
<evidence type="ECO:0000256" key="3">
    <source>
        <dbReference type="ARBA" id="ARBA00022475"/>
    </source>
</evidence>
<accession>A0A1V3GCQ6</accession>